<evidence type="ECO:0000256" key="2">
    <source>
        <dbReference type="ARBA" id="ARBA00022475"/>
    </source>
</evidence>
<keyword evidence="2" id="KW-1003">Cell membrane</keyword>
<dbReference type="InterPro" id="IPR018076">
    <property type="entry name" value="T2SS_GspF_dom"/>
</dbReference>
<keyword evidence="5" id="KW-0472">Membrane</keyword>
<dbReference type="GO" id="GO:0005886">
    <property type="term" value="C:plasma membrane"/>
    <property type="evidence" value="ECO:0007669"/>
    <property type="project" value="UniProtKB-SubCell"/>
</dbReference>
<dbReference type="RefSeq" id="WP_185746275.1">
    <property type="nucleotide sequence ID" value="NZ_BAAAKX010000006.1"/>
</dbReference>
<comment type="subcellular location">
    <subcellularLocation>
        <location evidence="1">Cell membrane</location>
        <topology evidence="1">Multi-pass membrane protein</topology>
    </subcellularLocation>
</comment>
<proteinExistence type="predicted"/>
<dbReference type="PANTHER" id="PTHR35007">
    <property type="entry name" value="INTEGRAL MEMBRANE PROTEIN-RELATED"/>
    <property type="match status" value="1"/>
</dbReference>
<feature type="domain" description="Type II secretion system protein GspF" evidence="7">
    <location>
        <begin position="73"/>
        <end position="197"/>
    </location>
</feature>
<gene>
    <name evidence="8" type="ORF">FB474_3903</name>
</gene>
<feature type="compositionally biased region" description="Low complexity" evidence="6">
    <location>
        <begin position="25"/>
        <end position="35"/>
    </location>
</feature>
<accession>A0A542Z9V4</accession>
<evidence type="ECO:0000256" key="1">
    <source>
        <dbReference type="ARBA" id="ARBA00004651"/>
    </source>
</evidence>
<organism evidence="8 9">
    <name type="scientific">Oryzihumus leptocrescens</name>
    <dbReference type="NCBI Taxonomy" id="297536"/>
    <lineage>
        <taxon>Bacteria</taxon>
        <taxon>Bacillati</taxon>
        <taxon>Actinomycetota</taxon>
        <taxon>Actinomycetes</taxon>
        <taxon>Micrococcales</taxon>
        <taxon>Intrasporangiaceae</taxon>
        <taxon>Oryzihumus</taxon>
    </lineage>
</organism>
<name>A0A542Z9V4_9MICO</name>
<sequence>MNALIALALGTAVLLAGRPPTPTLSVLTSPAGAPAADPPRPAGRLPQRVRGLRHRRAAWRDRAIARTVLALVDAVAPALEAGLAPAAAFVIAADSVTPAQEPRPGPAAAWVRAAGSAVAQGAPVSAVLRRGAGTLGSRELGVLAAAWSLSEETGGPLADAVRTAGAVVRGSMAQRERMLAAVAGARSTMNILTVLPIGGPLIALAVGLDPSRLYLGSPLNQGCLVMGVALAVVGRAWVRRLVAGAVRGPVLS</sequence>
<keyword evidence="4" id="KW-1133">Transmembrane helix</keyword>
<evidence type="ECO:0000313" key="8">
    <source>
        <dbReference type="EMBL" id="TQL57128.1"/>
    </source>
</evidence>
<dbReference type="Proteomes" id="UP000319514">
    <property type="component" value="Unassembled WGS sequence"/>
</dbReference>
<dbReference type="PANTHER" id="PTHR35007:SF4">
    <property type="entry name" value="CONSERVED TRANSMEMBRANE PROTEIN-RELATED"/>
    <property type="match status" value="1"/>
</dbReference>
<evidence type="ECO:0000313" key="9">
    <source>
        <dbReference type="Proteomes" id="UP000319514"/>
    </source>
</evidence>
<comment type="caution">
    <text evidence="8">The sequence shown here is derived from an EMBL/GenBank/DDBJ whole genome shotgun (WGS) entry which is preliminary data.</text>
</comment>
<dbReference type="EMBL" id="VFOQ01000002">
    <property type="protein sequence ID" value="TQL57128.1"/>
    <property type="molecule type" value="Genomic_DNA"/>
</dbReference>
<evidence type="ECO:0000256" key="5">
    <source>
        <dbReference type="ARBA" id="ARBA00023136"/>
    </source>
</evidence>
<evidence type="ECO:0000259" key="7">
    <source>
        <dbReference type="Pfam" id="PF00482"/>
    </source>
</evidence>
<reference evidence="8 9" key="1">
    <citation type="submission" date="2019-06" db="EMBL/GenBank/DDBJ databases">
        <title>Sequencing the genomes of 1000 actinobacteria strains.</title>
        <authorList>
            <person name="Klenk H.-P."/>
        </authorList>
    </citation>
    <scope>NUCLEOTIDE SEQUENCE [LARGE SCALE GENOMIC DNA]</scope>
    <source>
        <strain evidence="8 9">DSM 18082</strain>
    </source>
</reference>
<keyword evidence="9" id="KW-1185">Reference proteome</keyword>
<evidence type="ECO:0000256" key="3">
    <source>
        <dbReference type="ARBA" id="ARBA00022692"/>
    </source>
</evidence>
<evidence type="ECO:0000256" key="4">
    <source>
        <dbReference type="ARBA" id="ARBA00022989"/>
    </source>
</evidence>
<evidence type="ECO:0000256" key="6">
    <source>
        <dbReference type="SAM" id="MobiDB-lite"/>
    </source>
</evidence>
<feature type="region of interest" description="Disordered" evidence="6">
    <location>
        <begin position="25"/>
        <end position="45"/>
    </location>
</feature>
<keyword evidence="3" id="KW-0812">Transmembrane</keyword>
<dbReference type="Pfam" id="PF00482">
    <property type="entry name" value="T2SSF"/>
    <property type="match status" value="1"/>
</dbReference>
<protein>
    <submittedName>
        <fullName evidence="8">Tight adherence protein B</fullName>
    </submittedName>
</protein>
<dbReference type="AlphaFoldDB" id="A0A542Z9V4"/>